<name>L1JIN4_GUITC</name>
<evidence type="ECO:0000313" key="2">
    <source>
        <dbReference type="EMBL" id="EKX47955.1"/>
    </source>
</evidence>
<dbReference type="EnsemblProtists" id="EKX47955">
    <property type="protein sequence ID" value="EKX47955"/>
    <property type="gene ID" value="GUITHDRAFT_136927"/>
</dbReference>
<protein>
    <submittedName>
        <fullName evidence="2 3">Uncharacterized protein</fullName>
    </submittedName>
</protein>
<dbReference type="EMBL" id="JH992987">
    <property type="protein sequence ID" value="EKX47955.1"/>
    <property type="molecule type" value="Genomic_DNA"/>
</dbReference>
<dbReference type="GeneID" id="17304829"/>
<proteinExistence type="predicted"/>
<evidence type="ECO:0000313" key="4">
    <source>
        <dbReference type="Proteomes" id="UP000011087"/>
    </source>
</evidence>
<organism evidence="2">
    <name type="scientific">Guillardia theta (strain CCMP2712)</name>
    <name type="common">Cryptophyte</name>
    <dbReference type="NCBI Taxonomy" id="905079"/>
    <lineage>
        <taxon>Eukaryota</taxon>
        <taxon>Cryptophyceae</taxon>
        <taxon>Pyrenomonadales</taxon>
        <taxon>Geminigeraceae</taxon>
        <taxon>Guillardia</taxon>
    </lineage>
</organism>
<dbReference type="HOGENOM" id="CLU_1963778_0_0_1"/>
<keyword evidence="4" id="KW-1185">Reference proteome</keyword>
<accession>L1JIN4</accession>
<dbReference type="KEGG" id="gtt:GUITHDRAFT_136927"/>
<evidence type="ECO:0000313" key="3">
    <source>
        <dbReference type="EnsemblProtists" id="EKX47955"/>
    </source>
</evidence>
<feature type="coiled-coil region" evidence="1">
    <location>
        <begin position="27"/>
        <end position="57"/>
    </location>
</feature>
<reference evidence="3" key="3">
    <citation type="submission" date="2016-03" db="UniProtKB">
        <authorList>
            <consortium name="EnsemblProtists"/>
        </authorList>
    </citation>
    <scope>IDENTIFICATION</scope>
</reference>
<dbReference type="AlphaFoldDB" id="L1JIN4"/>
<evidence type="ECO:0000256" key="1">
    <source>
        <dbReference type="SAM" id="Coils"/>
    </source>
</evidence>
<sequence length="128" mass="15137">MQRELVERKRELARVKDAFLLDGKRSIQSLLKDAKKFEKASRQLAKEREEATRSEKEFEIKERFQHIKDYDPELPRHQRRHETHTKVLVEFLGGVKEVDVADAVAELDVEKMKRKLASMNTQEHARQA</sequence>
<gene>
    <name evidence="2" type="ORF">GUITHDRAFT_136927</name>
</gene>
<reference evidence="2 4" key="1">
    <citation type="journal article" date="2012" name="Nature">
        <title>Algal genomes reveal evolutionary mosaicism and the fate of nucleomorphs.</title>
        <authorList>
            <consortium name="DOE Joint Genome Institute"/>
            <person name="Curtis B.A."/>
            <person name="Tanifuji G."/>
            <person name="Burki F."/>
            <person name="Gruber A."/>
            <person name="Irimia M."/>
            <person name="Maruyama S."/>
            <person name="Arias M.C."/>
            <person name="Ball S.G."/>
            <person name="Gile G.H."/>
            <person name="Hirakawa Y."/>
            <person name="Hopkins J.F."/>
            <person name="Kuo A."/>
            <person name="Rensing S.A."/>
            <person name="Schmutz J."/>
            <person name="Symeonidi A."/>
            <person name="Elias M."/>
            <person name="Eveleigh R.J."/>
            <person name="Herman E.K."/>
            <person name="Klute M.J."/>
            <person name="Nakayama T."/>
            <person name="Obornik M."/>
            <person name="Reyes-Prieto A."/>
            <person name="Armbrust E.V."/>
            <person name="Aves S.J."/>
            <person name="Beiko R.G."/>
            <person name="Coutinho P."/>
            <person name="Dacks J.B."/>
            <person name="Durnford D.G."/>
            <person name="Fast N.M."/>
            <person name="Green B.R."/>
            <person name="Grisdale C.J."/>
            <person name="Hempel F."/>
            <person name="Henrissat B."/>
            <person name="Hoppner M.P."/>
            <person name="Ishida K."/>
            <person name="Kim E."/>
            <person name="Koreny L."/>
            <person name="Kroth P.G."/>
            <person name="Liu Y."/>
            <person name="Malik S.B."/>
            <person name="Maier U.G."/>
            <person name="McRose D."/>
            <person name="Mock T."/>
            <person name="Neilson J.A."/>
            <person name="Onodera N.T."/>
            <person name="Poole A.M."/>
            <person name="Pritham E.J."/>
            <person name="Richards T.A."/>
            <person name="Rocap G."/>
            <person name="Roy S.W."/>
            <person name="Sarai C."/>
            <person name="Schaack S."/>
            <person name="Shirato S."/>
            <person name="Slamovits C.H."/>
            <person name="Spencer D.F."/>
            <person name="Suzuki S."/>
            <person name="Worden A.Z."/>
            <person name="Zauner S."/>
            <person name="Barry K."/>
            <person name="Bell C."/>
            <person name="Bharti A.K."/>
            <person name="Crow J.A."/>
            <person name="Grimwood J."/>
            <person name="Kramer R."/>
            <person name="Lindquist E."/>
            <person name="Lucas S."/>
            <person name="Salamov A."/>
            <person name="McFadden G.I."/>
            <person name="Lane C.E."/>
            <person name="Keeling P.J."/>
            <person name="Gray M.W."/>
            <person name="Grigoriev I.V."/>
            <person name="Archibald J.M."/>
        </authorList>
    </citation>
    <scope>NUCLEOTIDE SEQUENCE</scope>
    <source>
        <strain evidence="2 4">CCMP2712</strain>
    </source>
</reference>
<dbReference type="Proteomes" id="UP000011087">
    <property type="component" value="Unassembled WGS sequence"/>
</dbReference>
<reference evidence="4" key="2">
    <citation type="submission" date="2012-11" db="EMBL/GenBank/DDBJ databases">
        <authorList>
            <person name="Kuo A."/>
            <person name="Curtis B.A."/>
            <person name="Tanifuji G."/>
            <person name="Burki F."/>
            <person name="Gruber A."/>
            <person name="Irimia M."/>
            <person name="Maruyama S."/>
            <person name="Arias M.C."/>
            <person name="Ball S.G."/>
            <person name="Gile G.H."/>
            <person name="Hirakawa Y."/>
            <person name="Hopkins J.F."/>
            <person name="Rensing S.A."/>
            <person name="Schmutz J."/>
            <person name="Symeonidi A."/>
            <person name="Elias M."/>
            <person name="Eveleigh R.J."/>
            <person name="Herman E.K."/>
            <person name="Klute M.J."/>
            <person name="Nakayama T."/>
            <person name="Obornik M."/>
            <person name="Reyes-Prieto A."/>
            <person name="Armbrust E.V."/>
            <person name="Aves S.J."/>
            <person name="Beiko R.G."/>
            <person name="Coutinho P."/>
            <person name="Dacks J.B."/>
            <person name="Durnford D.G."/>
            <person name="Fast N.M."/>
            <person name="Green B.R."/>
            <person name="Grisdale C."/>
            <person name="Hempe F."/>
            <person name="Henrissat B."/>
            <person name="Hoppner M.P."/>
            <person name="Ishida K.-I."/>
            <person name="Kim E."/>
            <person name="Koreny L."/>
            <person name="Kroth P.G."/>
            <person name="Liu Y."/>
            <person name="Malik S.-B."/>
            <person name="Maier U.G."/>
            <person name="McRose D."/>
            <person name="Mock T."/>
            <person name="Neilson J.A."/>
            <person name="Onodera N.T."/>
            <person name="Poole A.M."/>
            <person name="Pritham E.J."/>
            <person name="Richards T.A."/>
            <person name="Rocap G."/>
            <person name="Roy S.W."/>
            <person name="Sarai C."/>
            <person name="Schaack S."/>
            <person name="Shirato S."/>
            <person name="Slamovits C.H."/>
            <person name="Spencer D.F."/>
            <person name="Suzuki S."/>
            <person name="Worden A.Z."/>
            <person name="Zauner S."/>
            <person name="Barry K."/>
            <person name="Bell C."/>
            <person name="Bharti A.K."/>
            <person name="Crow J.A."/>
            <person name="Grimwood J."/>
            <person name="Kramer R."/>
            <person name="Lindquist E."/>
            <person name="Lucas S."/>
            <person name="Salamov A."/>
            <person name="McFadden G.I."/>
            <person name="Lane C.E."/>
            <person name="Keeling P.J."/>
            <person name="Gray M.W."/>
            <person name="Grigoriev I.V."/>
            <person name="Archibald J.M."/>
        </authorList>
    </citation>
    <scope>NUCLEOTIDE SEQUENCE</scope>
    <source>
        <strain evidence="4">CCMP2712</strain>
    </source>
</reference>
<dbReference type="PaxDb" id="55529-EKX47955"/>
<dbReference type="RefSeq" id="XP_005834935.1">
    <property type="nucleotide sequence ID" value="XM_005834878.1"/>
</dbReference>
<keyword evidence="1" id="KW-0175">Coiled coil</keyword>